<dbReference type="Proteomes" id="UP000182631">
    <property type="component" value="Unassembled WGS sequence"/>
</dbReference>
<dbReference type="EMBL" id="FITM01000150">
    <property type="protein sequence ID" value="CZB21287.1"/>
    <property type="molecule type" value="Genomic_DNA"/>
</dbReference>
<proteinExistence type="predicted"/>
<gene>
    <name evidence="1" type="ORF">FLM9_1406</name>
</gene>
<dbReference type="InterPro" id="IPR011101">
    <property type="entry name" value="DUF5131"/>
</dbReference>
<name>A0A170TE12_9SYNE</name>
<reference evidence="2" key="1">
    <citation type="submission" date="2016-02" db="EMBL/GenBank/DDBJ databases">
        <authorList>
            <person name="liu f."/>
        </authorList>
    </citation>
    <scope>NUCLEOTIDE SEQUENCE [LARGE SCALE GENOMIC DNA]</scope>
</reference>
<dbReference type="Pfam" id="PF07505">
    <property type="entry name" value="DUF5131"/>
    <property type="match status" value="1"/>
</dbReference>
<sequence>MCEIRDQCQDPEVPFFFKQWGGYTPKAGGRLLEGEEYNSMPIPALVDSNHGISMVA</sequence>
<organism evidence="1 2">
    <name type="scientific">Candidatus Synechococcus spongiarum</name>
    <dbReference type="NCBI Taxonomy" id="431041"/>
    <lineage>
        <taxon>Bacteria</taxon>
        <taxon>Bacillati</taxon>
        <taxon>Cyanobacteriota</taxon>
        <taxon>Cyanophyceae</taxon>
        <taxon>Synechococcales</taxon>
        <taxon>Synechococcaceae</taxon>
        <taxon>Synechococcus</taxon>
    </lineage>
</organism>
<evidence type="ECO:0000313" key="1">
    <source>
        <dbReference type="EMBL" id="CZB21287.1"/>
    </source>
</evidence>
<accession>A0A170TE12</accession>
<evidence type="ECO:0000313" key="2">
    <source>
        <dbReference type="Proteomes" id="UP000182631"/>
    </source>
</evidence>
<protein>
    <submittedName>
        <fullName evidence="1">Uncharacterized protein</fullName>
    </submittedName>
</protein>
<keyword evidence="2" id="KW-1185">Reference proteome</keyword>
<dbReference type="AlphaFoldDB" id="A0A170TE12"/>